<accession>A0A0D1XN01</accession>
<dbReference type="PANTHER" id="PTHR39136">
    <property type="entry name" value="ALTERED INHERITANCE OF MITOCHONDRIA PROTEIN 11"/>
    <property type="match status" value="1"/>
</dbReference>
<keyword evidence="7" id="KW-1185">Reference proteome</keyword>
<evidence type="ECO:0000256" key="4">
    <source>
        <dbReference type="RuleBase" id="RU367098"/>
    </source>
</evidence>
<dbReference type="VEuPathDB" id="FungiDB:PV09_04792"/>
<feature type="compositionally biased region" description="Polar residues" evidence="5">
    <location>
        <begin position="188"/>
        <end position="202"/>
    </location>
</feature>
<feature type="region of interest" description="Disordered" evidence="5">
    <location>
        <begin position="173"/>
        <end position="210"/>
    </location>
</feature>
<evidence type="ECO:0000313" key="6">
    <source>
        <dbReference type="EMBL" id="KIW03956.1"/>
    </source>
</evidence>
<comment type="similarity">
    <text evidence="4">Belongs to the AIM11 family.</text>
</comment>
<evidence type="ECO:0000256" key="2">
    <source>
        <dbReference type="ARBA" id="ARBA00022989"/>
    </source>
</evidence>
<evidence type="ECO:0000256" key="3">
    <source>
        <dbReference type="ARBA" id="ARBA00023136"/>
    </source>
</evidence>
<sequence length="210" mass="23445">MASANSAPPATFTPPEDERSIFSRRSRRQLGIWAAGAGFMLFSAAITRRAVARRNNWARPLFFYTNMEPHLKPINGPLEALEALSVATINAFSFGIMFTGGMFWAFDISNLEELKRRTRDKLGYEKAIEAEQMSDGGVTQEQWLTSVVVDEEEQRIKGAGKTLAHVNDKIIERPTKPTSQEGGPLDQLAQQTADSMSKSTKGWMSWWTGK</sequence>
<feature type="transmembrane region" description="Helical" evidence="4">
    <location>
        <begin position="30"/>
        <end position="51"/>
    </location>
</feature>
<gene>
    <name evidence="4" type="primary">AIM11</name>
    <name evidence="6" type="ORF">PV09_04792</name>
</gene>
<evidence type="ECO:0000256" key="5">
    <source>
        <dbReference type="SAM" id="MobiDB-lite"/>
    </source>
</evidence>
<dbReference type="HOGENOM" id="CLU_084856_1_1_1"/>
<dbReference type="GO" id="GO:0016020">
    <property type="term" value="C:membrane"/>
    <property type="evidence" value="ECO:0007669"/>
    <property type="project" value="UniProtKB-SubCell"/>
</dbReference>
<proteinExistence type="inferred from homology"/>
<comment type="subcellular location">
    <subcellularLocation>
        <location evidence="4">Membrane</location>
        <topology evidence="4">Multi-pass membrane protein</topology>
    </subcellularLocation>
</comment>
<keyword evidence="3 4" id="KW-0472">Membrane</keyword>
<dbReference type="PANTHER" id="PTHR39136:SF1">
    <property type="entry name" value="ALTERED INHERITANCE OF MITOCHONDRIA PROTEIN 11"/>
    <property type="match status" value="1"/>
</dbReference>
<keyword evidence="1 4" id="KW-0812">Transmembrane</keyword>
<feature type="transmembrane region" description="Helical" evidence="4">
    <location>
        <begin position="83"/>
        <end position="106"/>
    </location>
</feature>
<keyword evidence="2 4" id="KW-1133">Transmembrane helix</keyword>
<dbReference type="FunCoup" id="A0A0D1XN01">
    <property type="interactions" value="14"/>
</dbReference>
<dbReference type="InterPro" id="IPR038814">
    <property type="entry name" value="AIM11"/>
</dbReference>
<dbReference type="InParanoid" id="A0A0D1XN01"/>
<organism evidence="6 7">
    <name type="scientific">Verruconis gallopava</name>
    <dbReference type="NCBI Taxonomy" id="253628"/>
    <lineage>
        <taxon>Eukaryota</taxon>
        <taxon>Fungi</taxon>
        <taxon>Dikarya</taxon>
        <taxon>Ascomycota</taxon>
        <taxon>Pezizomycotina</taxon>
        <taxon>Dothideomycetes</taxon>
        <taxon>Pleosporomycetidae</taxon>
        <taxon>Venturiales</taxon>
        <taxon>Sympoventuriaceae</taxon>
        <taxon>Verruconis</taxon>
    </lineage>
</organism>
<evidence type="ECO:0000256" key="1">
    <source>
        <dbReference type="ARBA" id="ARBA00022692"/>
    </source>
</evidence>
<dbReference type="RefSeq" id="XP_016213825.1">
    <property type="nucleotide sequence ID" value="XM_016358207.1"/>
</dbReference>
<name>A0A0D1XN01_9PEZI</name>
<dbReference type="OrthoDB" id="3558022at2759"/>
<dbReference type="Proteomes" id="UP000053259">
    <property type="component" value="Unassembled WGS sequence"/>
</dbReference>
<dbReference type="STRING" id="253628.A0A0D1XN01"/>
<dbReference type="GeneID" id="27312765"/>
<dbReference type="GO" id="GO:0005739">
    <property type="term" value="C:mitochondrion"/>
    <property type="evidence" value="ECO:0007669"/>
    <property type="project" value="TreeGrafter"/>
</dbReference>
<protein>
    <recommendedName>
        <fullName evidence="4">Altered inheritance of mitochondria protein 11</fullName>
    </recommendedName>
</protein>
<evidence type="ECO:0000313" key="7">
    <source>
        <dbReference type="Proteomes" id="UP000053259"/>
    </source>
</evidence>
<dbReference type="EMBL" id="KN847542">
    <property type="protein sequence ID" value="KIW03956.1"/>
    <property type="molecule type" value="Genomic_DNA"/>
</dbReference>
<reference evidence="6 7" key="1">
    <citation type="submission" date="2015-01" db="EMBL/GenBank/DDBJ databases">
        <title>The Genome Sequence of Ochroconis gallopava CBS43764.</title>
        <authorList>
            <consortium name="The Broad Institute Genomics Platform"/>
            <person name="Cuomo C."/>
            <person name="de Hoog S."/>
            <person name="Gorbushina A."/>
            <person name="Stielow B."/>
            <person name="Teixiera M."/>
            <person name="Abouelleil A."/>
            <person name="Chapman S.B."/>
            <person name="Priest M."/>
            <person name="Young S.K."/>
            <person name="Wortman J."/>
            <person name="Nusbaum C."/>
            <person name="Birren B."/>
        </authorList>
    </citation>
    <scope>NUCLEOTIDE SEQUENCE [LARGE SCALE GENOMIC DNA]</scope>
    <source>
        <strain evidence="6 7">CBS 43764</strain>
    </source>
</reference>
<dbReference type="AlphaFoldDB" id="A0A0D1XN01"/>